<dbReference type="EMBL" id="LXJZ01000176">
    <property type="protein sequence ID" value="OAJ58347.1"/>
    <property type="molecule type" value="Genomic_DNA"/>
</dbReference>
<protein>
    <submittedName>
        <fullName evidence="4">Carbon monoxide dehydrogenase</fullName>
    </submittedName>
</protein>
<organism evidence="4 6">
    <name type="scientific">Paraburkholderia ginsengiterrae</name>
    <dbReference type="NCBI Taxonomy" id="1462993"/>
    <lineage>
        <taxon>Bacteria</taxon>
        <taxon>Pseudomonadati</taxon>
        <taxon>Pseudomonadota</taxon>
        <taxon>Betaproteobacteria</taxon>
        <taxon>Burkholderiales</taxon>
        <taxon>Burkholderiaceae</taxon>
        <taxon>Paraburkholderia</taxon>
    </lineage>
</organism>
<dbReference type="STRING" id="1462993.A6V36_05310"/>
<evidence type="ECO:0000256" key="1">
    <source>
        <dbReference type="SAM" id="MobiDB-lite"/>
    </source>
</evidence>
<name>A0A1A9NGD9_9BURK</name>
<dbReference type="Gene3D" id="3.30.530.20">
    <property type="match status" value="1"/>
</dbReference>
<keyword evidence="5" id="KW-1185">Reference proteome</keyword>
<sequence>MELNHALRIPLAPSDVWEALQDLALLRASLDNCESFTRLAHGEYALTMTVPLGPLRAHYAARAHVAGQDSGPADAQRRTINFKARAEGIGALRGQIEVRLRADESALAAGKERGTRIDYTIWATSSGPLAELPTRQLENALRHLADDFFTEFDAVVRAKHGQGPNRARSSAVRRQHVFLRPITLGGMARRVRTDHGSALTGRAASASHGAAQGVSHGVSRHEPSPHAVPNWAWAAMIFLVALLLYVARWISEH</sequence>
<dbReference type="RefSeq" id="WP_064268749.1">
    <property type="nucleotide sequence ID" value="NZ_LXJZ01000176.1"/>
</dbReference>
<dbReference type="InterPro" id="IPR010419">
    <property type="entry name" value="CO_DH_gsu"/>
</dbReference>
<dbReference type="Proteomes" id="UP000077961">
    <property type="component" value="Unassembled WGS sequence"/>
</dbReference>
<dbReference type="PANTHER" id="PTHR38588">
    <property type="entry name" value="BLL0334 PROTEIN"/>
    <property type="match status" value="1"/>
</dbReference>
<dbReference type="InterPro" id="IPR023393">
    <property type="entry name" value="START-like_dom_sf"/>
</dbReference>
<dbReference type="EMBL" id="LXKA01000022">
    <property type="protein sequence ID" value="OAJ65567.1"/>
    <property type="molecule type" value="Genomic_DNA"/>
</dbReference>
<dbReference type="AlphaFoldDB" id="A0A1A9NGD9"/>
<dbReference type="Proteomes" id="UP000078116">
    <property type="component" value="Unassembled WGS sequence"/>
</dbReference>
<evidence type="ECO:0000313" key="3">
    <source>
        <dbReference type="EMBL" id="OAJ58347.1"/>
    </source>
</evidence>
<dbReference type="SUPFAM" id="SSF55961">
    <property type="entry name" value="Bet v1-like"/>
    <property type="match status" value="1"/>
</dbReference>
<feature type="transmembrane region" description="Helical" evidence="2">
    <location>
        <begin position="231"/>
        <end position="250"/>
    </location>
</feature>
<proteinExistence type="predicted"/>
<evidence type="ECO:0000313" key="5">
    <source>
        <dbReference type="Proteomes" id="UP000077961"/>
    </source>
</evidence>
<evidence type="ECO:0000313" key="4">
    <source>
        <dbReference type="EMBL" id="OAJ65567.1"/>
    </source>
</evidence>
<keyword evidence="2" id="KW-0472">Membrane</keyword>
<comment type="caution">
    <text evidence="4">The sequence shown here is derived from an EMBL/GenBank/DDBJ whole genome shotgun (WGS) entry which is preliminary data.</text>
</comment>
<evidence type="ECO:0000256" key="2">
    <source>
        <dbReference type="SAM" id="Phobius"/>
    </source>
</evidence>
<dbReference type="OrthoDB" id="9087490at2"/>
<dbReference type="Pfam" id="PF06240">
    <property type="entry name" value="COXG"/>
    <property type="match status" value="1"/>
</dbReference>
<accession>A0A1A9NGD9</accession>
<keyword evidence="2" id="KW-1133">Transmembrane helix</keyword>
<evidence type="ECO:0000313" key="6">
    <source>
        <dbReference type="Proteomes" id="UP000078116"/>
    </source>
</evidence>
<gene>
    <name evidence="3" type="ORF">A6V36_05310</name>
    <name evidence="4" type="ORF">A6V37_13330</name>
</gene>
<feature type="region of interest" description="Disordered" evidence="1">
    <location>
        <begin position="195"/>
        <end position="222"/>
    </location>
</feature>
<reference evidence="5 6" key="1">
    <citation type="submission" date="2016-04" db="EMBL/GenBank/DDBJ databases">
        <title>Reclassification of Paraburkholderia panaciterrae (Farh et al. 2015) Dobritsa &amp; Samadpour 2016 as a later homotypic synonym of Paraburkholderia ginsengiterrae (Farh et al. 2015) Dobritsa &amp; Samadpour 2016.</title>
        <authorList>
            <person name="Dobritsa A.P."/>
            <person name="Kutumbaka K."/>
            <person name="Samadpour M."/>
        </authorList>
    </citation>
    <scope>NUCLEOTIDE SEQUENCE [LARGE SCALE GENOMIC DNA]</scope>
    <source>
        <strain evidence="4 6">DCY85</strain>
        <strain evidence="3 5">DCY85-1</strain>
    </source>
</reference>
<keyword evidence="2" id="KW-0812">Transmembrane</keyword>
<dbReference type="PANTHER" id="PTHR38588:SF1">
    <property type="entry name" value="BLL0334 PROTEIN"/>
    <property type="match status" value="1"/>
</dbReference>